<gene>
    <name evidence="1" type="ORF">RRG08_026212</name>
</gene>
<evidence type="ECO:0000313" key="1">
    <source>
        <dbReference type="EMBL" id="KAK3765741.1"/>
    </source>
</evidence>
<dbReference type="Proteomes" id="UP001283361">
    <property type="component" value="Unassembled WGS sequence"/>
</dbReference>
<proteinExistence type="predicted"/>
<reference evidence="1" key="1">
    <citation type="journal article" date="2023" name="G3 (Bethesda)">
        <title>A reference genome for the long-term kleptoplast-retaining sea slug Elysia crispata morphotype clarki.</title>
        <authorList>
            <person name="Eastman K.E."/>
            <person name="Pendleton A.L."/>
            <person name="Shaikh M.A."/>
            <person name="Suttiyut T."/>
            <person name="Ogas R."/>
            <person name="Tomko P."/>
            <person name="Gavelis G."/>
            <person name="Widhalm J.R."/>
            <person name="Wisecaver J.H."/>
        </authorList>
    </citation>
    <scope>NUCLEOTIDE SEQUENCE</scope>
    <source>
        <strain evidence="1">ECLA1</strain>
    </source>
</reference>
<keyword evidence="2" id="KW-1185">Reference proteome</keyword>
<organism evidence="1 2">
    <name type="scientific">Elysia crispata</name>
    <name type="common">lettuce slug</name>
    <dbReference type="NCBI Taxonomy" id="231223"/>
    <lineage>
        <taxon>Eukaryota</taxon>
        <taxon>Metazoa</taxon>
        <taxon>Spiralia</taxon>
        <taxon>Lophotrochozoa</taxon>
        <taxon>Mollusca</taxon>
        <taxon>Gastropoda</taxon>
        <taxon>Heterobranchia</taxon>
        <taxon>Euthyneura</taxon>
        <taxon>Panpulmonata</taxon>
        <taxon>Sacoglossa</taxon>
        <taxon>Placobranchoidea</taxon>
        <taxon>Plakobranchidae</taxon>
        <taxon>Elysia</taxon>
    </lineage>
</organism>
<comment type="caution">
    <text evidence="1">The sequence shown here is derived from an EMBL/GenBank/DDBJ whole genome shotgun (WGS) entry which is preliminary data.</text>
</comment>
<protein>
    <submittedName>
        <fullName evidence="1">Uncharacterized protein</fullName>
    </submittedName>
</protein>
<accession>A0AAE0ZB85</accession>
<name>A0AAE0ZB85_9GAST</name>
<sequence length="80" mass="9131">MRGRMKAAHRFEPNKYQNDVFALRPRFLCQLRISNSESSEFGHRLTNPDQLRVPRQRLGHALSRAGSALLPVRPSCSISV</sequence>
<dbReference type="EMBL" id="JAWDGP010004277">
    <property type="protein sequence ID" value="KAK3765741.1"/>
    <property type="molecule type" value="Genomic_DNA"/>
</dbReference>
<dbReference type="AlphaFoldDB" id="A0AAE0ZB85"/>
<evidence type="ECO:0000313" key="2">
    <source>
        <dbReference type="Proteomes" id="UP001283361"/>
    </source>
</evidence>